<sequence length="606" mass="63499">MVFGFWSYPAGKSKELLTELKEEAKLPSESTLSAQDKSSATDGIIGQAGATVDSGTETSSTREEGPSTAPPSAPITGAITTQSTDEPVPRPRAEKRFSWRTLVQPRASHDRKVAPPTLREEAEKEAVVRREYTERRILRARSDKRAHASALVVRELIIGPFATPSAAAPPKSSKVAASAVPPRQKVSKVKAQLLEPKSAKKVIAQLRRLPSSGAPVVVGRTSSGEDIKFLTSGPIHAVCLPYTDAEAHEKRFAKLDKVPVSAPPSPGAFPKTAAGELDLSAASSRTLDGITSVTTSSYEKLKEMLSDLDVISLITVPDLGFGEPGDAPGLLSGAVPTAKTVIEGVEQITPQLMALGYATGKSILPSHAGVYPPTDRMSVITYWWGLEVVIPEPSVQYLSNVPSIAHTVVNFLTALSVANGGVREILPFVRYMSQYIDAEFNAIRGQDEGQGVVCAATWIMPAALVPRPWDFPQPPPDSKPADGDKDAPAPAPPASDSRAPGLDPIMLTPPLPQPNHAPAFVAPPAKPAVQTEHVPGNDEEGVPEVTVTPPTPPASETLGKAAGAAFSAKPVSPEDAADLVDENGVAAVGDAGAHEGVVNGAPLVPA</sequence>
<dbReference type="EMBL" id="ML211087">
    <property type="protein sequence ID" value="TFK89107.1"/>
    <property type="molecule type" value="Genomic_DNA"/>
</dbReference>
<name>A0A5C3PJ50_9APHY</name>
<organism evidence="2 3">
    <name type="scientific">Polyporus arcularius HHB13444</name>
    <dbReference type="NCBI Taxonomy" id="1314778"/>
    <lineage>
        <taxon>Eukaryota</taxon>
        <taxon>Fungi</taxon>
        <taxon>Dikarya</taxon>
        <taxon>Basidiomycota</taxon>
        <taxon>Agaricomycotina</taxon>
        <taxon>Agaricomycetes</taxon>
        <taxon>Polyporales</taxon>
        <taxon>Polyporaceae</taxon>
        <taxon>Polyporus</taxon>
    </lineage>
</organism>
<evidence type="ECO:0000256" key="1">
    <source>
        <dbReference type="SAM" id="MobiDB-lite"/>
    </source>
</evidence>
<feature type="region of interest" description="Disordered" evidence="1">
    <location>
        <begin position="24"/>
        <end position="119"/>
    </location>
</feature>
<dbReference type="AlphaFoldDB" id="A0A5C3PJ50"/>
<proteinExistence type="predicted"/>
<feature type="compositionally biased region" description="Basic and acidic residues" evidence="1">
    <location>
        <begin position="87"/>
        <end position="97"/>
    </location>
</feature>
<gene>
    <name evidence="2" type="ORF">K466DRAFT_575007</name>
</gene>
<feature type="region of interest" description="Disordered" evidence="1">
    <location>
        <begin position="467"/>
        <end position="514"/>
    </location>
</feature>
<evidence type="ECO:0000313" key="3">
    <source>
        <dbReference type="Proteomes" id="UP000308197"/>
    </source>
</evidence>
<keyword evidence="3" id="KW-1185">Reference proteome</keyword>
<reference evidence="2 3" key="1">
    <citation type="journal article" date="2019" name="Nat. Ecol. Evol.">
        <title>Megaphylogeny resolves global patterns of mushroom evolution.</title>
        <authorList>
            <person name="Varga T."/>
            <person name="Krizsan K."/>
            <person name="Foldi C."/>
            <person name="Dima B."/>
            <person name="Sanchez-Garcia M."/>
            <person name="Sanchez-Ramirez S."/>
            <person name="Szollosi G.J."/>
            <person name="Szarkandi J.G."/>
            <person name="Papp V."/>
            <person name="Albert L."/>
            <person name="Andreopoulos W."/>
            <person name="Angelini C."/>
            <person name="Antonin V."/>
            <person name="Barry K.W."/>
            <person name="Bougher N.L."/>
            <person name="Buchanan P."/>
            <person name="Buyck B."/>
            <person name="Bense V."/>
            <person name="Catcheside P."/>
            <person name="Chovatia M."/>
            <person name="Cooper J."/>
            <person name="Damon W."/>
            <person name="Desjardin D."/>
            <person name="Finy P."/>
            <person name="Geml J."/>
            <person name="Haridas S."/>
            <person name="Hughes K."/>
            <person name="Justo A."/>
            <person name="Karasinski D."/>
            <person name="Kautmanova I."/>
            <person name="Kiss B."/>
            <person name="Kocsube S."/>
            <person name="Kotiranta H."/>
            <person name="LaButti K.M."/>
            <person name="Lechner B.E."/>
            <person name="Liimatainen K."/>
            <person name="Lipzen A."/>
            <person name="Lukacs Z."/>
            <person name="Mihaltcheva S."/>
            <person name="Morgado L.N."/>
            <person name="Niskanen T."/>
            <person name="Noordeloos M.E."/>
            <person name="Ohm R.A."/>
            <person name="Ortiz-Santana B."/>
            <person name="Ovrebo C."/>
            <person name="Racz N."/>
            <person name="Riley R."/>
            <person name="Savchenko A."/>
            <person name="Shiryaev A."/>
            <person name="Soop K."/>
            <person name="Spirin V."/>
            <person name="Szebenyi C."/>
            <person name="Tomsovsky M."/>
            <person name="Tulloss R.E."/>
            <person name="Uehling J."/>
            <person name="Grigoriev I.V."/>
            <person name="Vagvolgyi C."/>
            <person name="Papp T."/>
            <person name="Martin F.M."/>
            <person name="Miettinen O."/>
            <person name="Hibbett D.S."/>
            <person name="Nagy L.G."/>
        </authorList>
    </citation>
    <scope>NUCLEOTIDE SEQUENCE [LARGE SCALE GENOMIC DNA]</scope>
    <source>
        <strain evidence="2 3">HHB13444</strain>
    </source>
</reference>
<dbReference type="Proteomes" id="UP000308197">
    <property type="component" value="Unassembled WGS sequence"/>
</dbReference>
<protein>
    <submittedName>
        <fullName evidence="2">Uncharacterized protein</fullName>
    </submittedName>
</protein>
<accession>A0A5C3PJ50</accession>
<dbReference type="InParanoid" id="A0A5C3PJ50"/>
<feature type="compositionally biased region" description="Polar residues" evidence="1">
    <location>
        <begin position="28"/>
        <end position="41"/>
    </location>
</feature>
<feature type="compositionally biased region" description="Basic and acidic residues" evidence="1">
    <location>
        <begin position="107"/>
        <end position="119"/>
    </location>
</feature>
<feature type="region of interest" description="Disordered" evidence="1">
    <location>
        <begin position="529"/>
        <end position="558"/>
    </location>
</feature>
<feature type="compositionally biased region" description="Pro residues" evidence="1">
    <location>
        <begin position="469"/>
        <end position="478"/>
    </location>
</feature>
<evidence type="ECO:0000313" key="2">
    <source>
        <dbReference type="EMBL" id="TFK89107.1"/>
    </source>
</evidence>